<dbReference type="SUPFAM" id="SSF53335">
    <property type="entry name" value="S-adenosyl-L-methionine-dependent methyltransferases"/>
    <property type="match status" value="1"/>
</dbReference>
<dbReference type="SUPFAM" id="SSF51294">
    <property type="entry name" value="Hedgehog/intein (Hint) domain"/>
    <property type="match status" value="1"/>
</dbReference>
<proteinExistence type="predicted"/>
<evidence type="ECO:0000313" key="1">
    <source>
        <dbReference type="EMBL" id="BBA98330.1"/>
    </source>
</evidence>
<name>A0A7U3VP47_9ACTN</name>
<evidence type="ECO:0000313" key="2">
    <source>
        <dbReference type="Proteomes" id="UP000595703"/>
    </source>
</evidence>
<sequence length="934" mass="103559">MPYTSTTTRAMASTAGGAQTYARRRRSAAYKHDGTELSVMDWFCADTKTEILTSHGWRRYDQVQVGDLVASLNTEDGIARWVPVQRMNVFQVTDAKMLRVEGKALSALVTEGHRWPVQQRGGKAGTKRTTWQVRTSDQLTLESSVVRSAPFEAPTDSDHDDALVELVGWAWTEGSYRENGGLHLSQSPSVNPAKCERIERALTALYGPPIGRSGRQRGVPAWNVGEYEGTRYWRLNVAAAAPIIAAAPDRVLDPAWLLTLTASQLDLLIEASMLADGTTRVRDGSRDSSLSQNRRDRAEGFQIAAILAGRTTSLNRWEIQHKGEAYPMWRVSLLERVTAKPLRQAVAEWTTHTGTVWCPTVEYGTWLCRRNGLVHWTGNCGAGGSTQGADAVPNVRVTRAANHWKRAIESHERNFPGVAHYIGDIRKAPVWAWPIADIHWGSPECTKWSIAQGKKRSFAKAVQGDLLDLYAEMEAEKFQTEDERDNGPTEEEEASRALMEEIPLYLRGVIERGGLVKAGVVENVVDVRQWAEWDRWIQEFHKMGYRTKLIALNSMHADPRSVHRAPQSRDRLYLVYWHQSLGRTPNFEKWLAPSAFCTGCGETVKARQVFRRAGVDMGRYKSQYDYRCPNTKCGHQIVEPETIPAAAAIDWSIAGGRIGDRKTPLADKTMRRIQAGLDKFARPMMVPTGGTWRDAATDLLDPMPTRTTRENDALAVPPLLVPCDGREGKNARSIYGPMQTQTARAEAGLAWLPFITEIRGGSSDVRAITDPLATVCASGNHHGLAAVPMPGMMMRNNGSTGNGGEHCTDLAEPMRTLTTTGHQSLVTWEPFLAPYYGNGTPRPVSDPVGAISTRDRFALIQGEVNIEDVLFRMLQPHEIQRAMAFASDYVVLGSKRDRVRQLGNAVTPPAAEVLICLLAECITGEEISRYDLAA</sequence>
<dbReference type="InterPro" id="IPR036844">
    <property type="entry name" value="Hint_dom_sf"/>
</dbReference>
<gene>
    <name evidence="1" type="ORF">RVR_4470</name>
</gene>
<accession>A0A7U3VP47</accession>
<dbReference type="KEGG" id="arev:RVR_4470"/>
<dbReference type="GO" id="GO:0032259">
    <property type="term" value="P:methylation"/>
    <property type="evidence" value="ECO:0007669"/>
    <property type="project" value="UniProtKB-KW"/>
</dbReference>
<dbReference type="InterPro" id="IPR029063">
    <property type="entry name" value="SAM-dependent_MTases_sf"/>
</dbReference>
<dbReference type="Gene3D" id="3.90.120.10">
    <property type="entry name" value="DNA Methylase, subunit A, domain 2"/>
    <property type="match status" value="1"/>
</dbReference>
<dbReference type="EMBL" id="AP018365">
    <property type="protein sequence ID" value="BBA98330.1"/>
    <property type="molecule type" value="Genomic_DNA"/>
</dbReference>
<dbReference type="AlphaFoldDB" id="A0A7U3VP47"/>
<dbReference type="RefSeq" id="WP_237404774.1">
    <property type="nucleotide sequence ID" value="NZ_AP018365.1"/>
</dbReference>
<reference evidence="1 2" key="2">
    <citation type="journal article" date="2011" name="J. Antibiot.">
        <title>Furaquinocins I and J: novel polyketide isoprenoid hybrid compounds from Streptomyces reveromyceticus SN-593.</title>
        <authorList>
            <person name="Panthee S."/>
            <person name="Takahashi S."/>
            <person name="Takagi H."/>
            <person name="Nogawa T."/>
            <person name="Oowada E."/>
            <person name="Uramoto M."/>
            <person name="Osada H."/>
        </authorList>
    </citation>
    <scope>NUCLEOTIDE SEQUENCE [LARGE SCALE GENOMIC DNA]</scope>
    <source>
        <strain evidence="1 2">SN-593</strain>
    </source>
</reference>
<reference evidence="1 2" key="4">
    <citation type="journal article" date="2020" name="Sci. Rep.">
        <title>beta-carboline chemical signals induce reveromycin production through a LuxR family regulator in Streptomyces sp. SN-593.</title>
        <authorList>
            <person name="Panthee S."/>
            <person name="Kito N."/>
            <person name="Hayashi T."/>
            <person name="Shimizu T."/>
            <person name="Ishikawa J."/>
            <person name="Hamamoto H."/>
            <person name="Osada H."/>
            <person name="Takahashi S."/>
        </authorList>
    </citation>
    <scope>NUCLEOTIDE SEQUENCE [LARGE SCALE GENOMIC DNA]</scope>
    <source>
        <strain evidence="1 2">SN-593</strain>
    </source>
</reference>
<protein>
    <submittedName>
        <fullName evidence="1">Putative DNA methyltransferase</fullName>
    </submittedName>
</protein>
<reference evidence="1 2" key="3">
    <citation type="journal article" date="2011" name="Nat. Chem. Biol.">
        <title>Reveromycin A biosynthesis uses RevG and RevJ for stereospecific spiroacetal formation.</title>
        <authorList>
            <person name="Takahashi S."/>
            <person name="Toyoda A."/>
            <person name="Sekiyama Y."/>
            <person name="Takagi H."/>
            <person name="Nogawa T."/>
            <person name="Uramoto M."/>
            <person name="Suzuki R."/>
            <person name="Koshino H."/>
            <person name="Kumano T."/>
            <person name="Panthee S."/>
            <person name="Dairi T."/>
            <person name="Ishikawa J."/>
            <person name="Ikeda H."/>
            <person name="Sakaki Y."/>
            <person name="Osada H."/>
        </authorList>
    </citation>
    <scope>NUCLEOTIDE SEQUENCE [LARGE SCALE GENOMIC DNA]</scope>
    <source>
        <strain evidence="1 2">SN-593</strain>
    </source>
</reference>
<keyword evidence="2" id="KW-1185">Reference proteome</keyword>
<dbReference type="Gene3D" id="3.40.50.150">
    <property type="entry name" value="Vaccinia Virus protein VP39"/>
    <property type="match status" value="1"/>
</dbReference>
<dbReference type="Gene3D" id="2.170.16.10">
    <property type="entry name" value="Hedgehog/Intein (Hint) domain"/>
    <property type="match status" value="1"/>
</dbReference>
<dbReference type="REBASE" id="487011">
    <property type="entry name" value="M.Ssp593ORF4470P"/>
</dbReference>
<keyword evidence="1" id="KW-0489">Methyltransferase</keyword>
<organism evidence="1 2">
    <name type="scientific">Actinacidiphila reveromycinica</name>
    <dbReference type="NCBI Taxonomy" id="659352"/>
    <lineage>
        <taxon>Bacteria</taxon>
        <taxon>Bacillati</taxon>
        <taxon>Actinomycetota</taxon>
        <taxon>Actinomycetes</taxon>
        <taxon>Kitasatosporales</taxon>
        <taxon>Streptomycetaceae</taxon>
        <taxon>Actinacidiphila</taxon>
    </lineage>
</organism>
<dbReference type="GO" id="GO:0008168">
    <property type="term" value="F:methyltransferase activity"/>
    <property type="evidence" value="ECO:0007669"/>
    <property type="project" value="UniProtKB-KW"/>
</dbReference>
<keyword evidence="1" id="KW-0808">Transferase</keyword>
<reference evidence="1 2" key="1">
    <citation type="journal article" date="2010" name="J. Bacteriol.">
        <title>Biochemical characterization of a novel indole prenyltransferase from Streptomyces sp. SN-593.</title>
        <authorList>
            <person name="Takahashi S."/>
            <person name="Takagi H."/>
            <person name="Toyoda A."/>
            <person name="Uramoto M."/>
            <person name="Nogawa T."/>
            <person name="Ueki M."/>
            <person name="Sakaki Y."/>
            <person name="Osada H."/>
        </authorList>
    </citation>
    <scope>NUCLEOTIDE SEQUENCE [LARGE SCALE GENOMIC DNA]</scope>
    <source>
        <strain evidence="1 2">SN-593</strain>
    </source>
</reference>
<dbReference type="Proteomes" id="UP000595703">
    <property type="component" value="Chromosome"/>
</dbReference>